<proteinExistence type="predicted"/>
<evidence type="ECO:0000259" key="2">
    <source>
        <dbReference type="SMART" id="SM00184"/>
    </source>
</evidence>
<organism evidence="3 4">
    <name type="scientific">Pythium oligandrum</name>
    <name type="common">Mycoparasitic fungus</name>
    <dbReference type="NCBI Taxonomy" id="41045"/>
    <lineage>
        <taxon>Eukaryota</taxon>
        <taxon>Sar</taxon>
        <taxon>Stramenopiles</taxon>
        <taxon>Oomycota</taxon>
        <taxon>Peronosporomycetes</taxon>
        <taxon>Pythiales</taxon>
        <taxon>Pythiaceae</taxon>
        <taxon>Pythium</taxon>
    </lineage>
</organism>
<feature type="domain" description="RING-type" evidence="2">
    <location>
        <begin position="250"/>
        <end position="348"/>
    </location>
</feature>
<dbReference type="Proteomes" id="UP000794436">
    <property type="component" value="Unassembled WGS sequence"/>
</dbReference>
<protein>
    <recommendedName>
        <fullName evidence="2">RING-type domain-containing protein</fullName>
    </recommendedName>
</protein>
<dbReference type="AlphaFoldDB" id="A0A8K1FHV7"/>
<evidence type="ECO:0000256" key="1">
    <source>
        <dbReference type="SAM" id="MobiDB-lite"/>
    </source>
</evidence>
<evidence type="ECO:0000313" key="3">
    <source>
        <dbReference type="EMBL" id="TMW59143.1"/>
    </source>
</evidence>
<reference evidence="3" key="1">
    <citation type="submission" date="2019-03" db="EMBL/GenBank/DDBJ databases">
        <title>Long read genome sequence of the mycoparasitic Pythium oligandrum ATCC 38472 isolated from sugarbeet rhizosphere.</title>
        <authorList>
            <person name="Gaulin E."/>
        </authorList>
    </citation>
    <scope>NUCLEOTIDE SEQUENCE</scope>
    <source>
        <strain evidence="3">ATCC 38472_TT</strain>
    </source>
</reference>
<dbReference type="InterPro" id="IPR013083">
    <property type="entry name" value="Znf_RING/FYVE/PHD"/>
</dbReference>
<accession>A0A8K1FHV7</accession>
<keyword evidence="4" id="KW-1185">Reference proteome</keyword>
<dbReference type="EMBL" id="SPLM01000110">
    <property type="protein sequence ID" value="TMW59143.1"/>
    <property type="molecule type" value="Genomic_DNA"/>
</dbReference>
<evidence type="ECO:0000313" key="4">
    <source>
        <dbReference type="Proteomes" id="UP000794436"/>
    </source>
</evidence>
<dbReference type="InterPro" id="IPR001841">
    <property type="entry name" value="Znf_RING"/>
</dbReference>
<feature type="region of interest" description="Disordered" evidence="1">
    <location>
        <begin position="26"/>
        <end position="49"/>
    </location>
</feature>
<dbReference type="Gene3D" id="3.30.40.10">
    <property type="entry name" value="Zinc/RING finger domain, C3HC4 (zinc finger)"/>
    <property type="match status" value="1"/>
</dbReference>
<dbReference type="SMART" id="SM00184">
    <property type="entry name" value="RING"/>
    <property type="match status" value="1"/>
</dbReference>
<dbReference type="SUPFAM" id="SSF57850">
    <property type="entry name" value="RING/U-box"/>
    <property type="match status" value="1"/>
</dbReference>
<sequence length="354" mass="39539">MNVMMSNMYVGPAPIPVRRASMGTRKRSLSGGIGLPSSGNSLPMRRSESDREMAPLVPVGVAFMEQVALSITVTKHNTDVRYVMTVHHLKTNSTWRHARSFDEYRSLQQRLLKAINHGHFCSAECPWLFMFLKSYFPKRNLFQFSSTRLIATRKDALHRFFVTLQSFLSNRGNHGCSYVANAFVNELVTFVYGDHVQSYELEAANNDNQRPSLQARNSFTTKPSLRHVESLSSTCDDDEESPLSNSSMHCLLCDSSLEGEAHAGRVSLMMSSSLPMHPEDDIMRMSDPTIPGGISASWSAGSLLSTSTSTSSGRRNTKYYVTTLGCGHQFHDECIVPILNQTLRCPTCDHLEVK</sequence>
<gene>
    <name evidence="3" type="ORF">Poli38472_007288</name>
</gene>
<dbReference type="Pfam" id="PF13639">
    <property type="entry name" value="zf-RING_2"/>
    <property type="match status" value="1"/>
</dbReference>
<comment type="caution">
    <text evidence="3">The sequence shown here is derived from an EMBL/GenBank/DDBJ whole genome shotgun (WGS) entry which is preliminary data.</text>
</comment>
<dbReference type="OrthoDB" id="8062037at2759"/>
<dbReference type="InterPro" id="IPR036871">
    <property type="entry name" value="PX_dom_sf"/>
</dbReference>
<dbReference type="SUPFAM" id="SSF64268">
    <property type="entry name" value="PX domain"/>
    <property type="match status" value="1"/>
</dbReference>
<name>A0A8K1FHV7_PYTOL</name>
<dbReference type="Gene3D" id="3.30.1520.10">
    <property type="entry name" value="Phox-like domain"/>
    <property type="match status" value="1"/>
</dbReference>
<dbReference type="GO" id="GO:0035091">
    <property type="term" value="F:phosphatidylinositol binding"/>
    <property type="evidence" value="ECO:0007669"/>
    <property type="project" value="InterPro"/>
</dbReference>